<evidence type="ECO:0000256" key="7">
    <source>
        <dbReference type="RuleBase" id="RU363032"/>
    </source>
</evidence>
<dbReference type="RefSeq" id="WP_169533087.1">
    <property type="nucleotide sequence ID" value="NZ_JABBGH010000003.1"/>
</dbReference>
<keyword evidence="10" id="KW-1185">Reference proteome</keyword>
<accession>A0A7Y0AHE9</accession>
<comment type="similarity">
    <text evidence="7">Belongs to the binding-protein-dependent transport system permease family.</text>
</comment>
<dbReference type="Proteomes" id="UP000559626">
    <property type="component" value="Unassembled WGS sequence"/>
</dbReference>
<evidence type="ECO:0000256" key="2">
    <source>
        <dbReference type="ARBA" id="ARBA00022448"/>
    </source>
</evidence>
<dbReference type="EMBL" id="JABBGH010000003">
    <property type="protein sequence ID" value="NML67418.1"/>
    <property type="molecule type" value="Genomic_DNA"/>
</dbReference>
<dbReference type="Gene3D" id="1.10.3720.10">
    <property type="entry name" value="MetI-like"/>
    <property type="match status" value="1"/>
</dbReference>
<evidence type="ECO:0000313" key="9">
    <source>
        <dbReference type="EMBL" id="NML67418.1"/>
    </source>
</evidence>
<dbReference type="PANTHER" id="PTHR43163">
    <property type="entry name" value="DIPEPTIDE TRANSPORT SYSTEM PERMEASE PROTEIN DPPB-RELATED"/>
    <property type="match status" value="1"/>
</dbReference>
<keyword evidence="5 7" id="KW-1133">Transmembrane helix</keyword>
<dbReference type="PANTHER" id="PTHR43163:SF6">
    <property type="entry name" value="DIPEPTIDE TRANSPORT SYSTEM PERMEASE PROTEIN DPPB-RELATED"/>
    <property type="match status" value="1"/>
</dbReference>
<dbReference type="Pfam" id="PF00528">
    <property type="entry name" value="BPD_transp_1"/>
    <property type="match status" value="1"/>
</dbReference>
<feature type="domain" description="ABC transmembrane type-1" evidence="8">
    <location>
        <begin position="124"/>
        <end position="337"/>
    </location>
</feature>
<name>A0A7Y0AHE9_9BACT</name>
<sequence length="354" mass="37779">MLGWLLTRLVGVVLAAWLLASAVFLLGQLRPSFAEQQALARTDEPAAAFSSPGQVAASQQALRQRLVLDQPAFYVTRAAGPPVRWQWHGLHNQYHHWLRGVLRGQWGRSLRDDQPVLEKLAPALAYTLPLMSLALALSTALALGLGAYLASGPLATPGRVALRLVLTGLQALPLFVLALLLLLLLANPEMLDILPAADLGNYDADPSSGRWLAAYFIRLALPLLSLVLAALPELTLPLAAALRHELASPYAVAARAKGVPARRLVWHHALPNAVLPLLVTLTGLLPALVAGAVVVEVLFALPGMGRLLAEAAATQDYPVLIAGVLLTAGVRLLALVAADLLHYWLDPRLRATLA</sequence>
<feature type="transmembrane region" description="Helical" evidence="7">
    <location>
        <begin position="319"/>
        <end position="345"/>
    </location>
</feature>
<feature type="transmembrane region" description="Helical" evidence="7">
    <location>
        <begin position="123"/>
        <end position="149"/>
    </location>
</feature>
<evidence type="ECO:0000313" key="10">
    <source>
        <dbReference type="Proteomes" id="UP000559626"/>
    </source>
</evidence>
<dbReference type="GO" id="GO:0005886">
    <property type="term" value="C:plasma membrane"/>
    <property type="evidence" value="ECO:0007669"/>
    <property type="project" value="UniProtKB-SubCell"/>
</dbReference>
<evidence type="ECO:0000256" key="3">
    <source>
        <dbReference type="ARBA" id="ARBA00022475"/>
    </source>
</evidence>
<protein>
    <submittedName>
        <fullName evidence="9">ABC transporter permease</fullName>
    </submittedName>
</protein>
<feature type="transmembrane region" description="Helical" evidence="7">
    <location>
        <begin position="212"/>
        <end position="231"/>
    </location>
</feature>
<comment type="subcellular location">
    <subcellularLocation>
        <location evidence="1 7">Cell membrane</location>
        <topology evidence="1 7">Multi-pass membrane protein</topology>
    </subcellularLocation>
</comment>
<keyword evidence="6 7" id="KW-0472">Membrane</keyword>
<dbReference type="PROSITE" id="PS50928">
    <property type="entry name" value="ABC_TM1"/>
    <property type="match status" value="1"/>
</dbReference>
<dbReference type="CDD" id="cd06261">
    <property type="entry name" value="TM_PBP2"/>
    <property type="match status" value="1"/>
</dbReference>
<evidence type="ECO:0000256" key="4">
    <source>
        <dbReference type="ARBA" id="ARBA00022692"/>
    </source>
</evidence>
<feature type="transmembrane region" description="Helical" evidence="7">
    <location>
        <begin position="161"/>
        <end position="186"/>
    </location>
</feature>
<keyword evidence="3" id="KW-1003">Cell membrane</keyword>
<evidence type="ECO:0000256" key="6">
    <source>
        <dbReference type="ARBA" id="ARBA00023136"/>
    </source>
</evidence>
<keyword evidence="2 7" id="KW-0813">Transport</keyword>
<dbReference type="InterPro" id="IPR035906">
    <property type="entry name" value="MetI-like_sf"/>
</dbReference>
<dbReference type="InterPro" id="IPR000515">
    <property type="entry name" value="MetI-like"/>
</dbReference>
<evidence type="ECO:0000256" key="1">
    <source>
        <dbReference type="ARBA" id="ARBA00004651"/>
    </source>
</evidence>
<evidence type="ECO:0000256" key="5">
    <source>
        <dbReference type="ARBA" id="ARBA00022989"/>
    </source>
</evidence>
<keyword evidence="4 7" id="KW-0812">Transmembrane</keyword>
<comment type="caution">
    <text evidence="9">The sequence shown here is derived from an EMBL/GenBank/DDBJ whole genome shotgun (WGS) entry which is preliminary data.</text>
</comment>
<dbReference type="AlphaFoldDB" id="A0A7Y0AHE9"/>
<gene>
    <name evidence="9" type="ORF">HHL22_19620</name>
</gene>
<evidence type="ECO:0000259" key="8">
    <source>
        <dbReference type="PROSITE" id="PS50928"/>
    </source>
</evidence>
<dbReference type="GO" id="GO:0071916">
    <property type="term" value="F:dipeptide transmembrane transporter activity"/>
    <property type="evidence" value="ECO:0007669"/>
    <property type="project" value="TreeGrafter"/>
</dbReference>
<proteinExistence type="inferred from homology"/>
<organism evidence="9 10">
    <name type="scientific">Hymenobacter polaris</name>
    <dbReference type="NCBI Taxonomy" id="2682546"/>
    <lineage>
        <taxon>Bacteria</taxon>
        <taxon>Pseudomonadati</taxon>
        <taxon>Bacteroidota</taxon>
        <taxon>Cytophagia</taxon>
        <taxon>Cytophagales</taxon>
        <taxon>Hymenobacteraceae</taxon>
        <taxon>Hymenobacter</taxon>
    </lineage>
</organism>
<feature type="transmembrane region" description="Helical" evidence="7">
    <location>
        <begin position="273"/>
        <end position="299"/>
    </location>
</feature>
<reference evidence="9 10" key="1">
    <citation type="submission" date="2020-04" db="EMBL/GenBank/DDBJ databases">
        <title>Hymenobacter polaris sp. nov., isolated from Arctic soil.</title>
        <authorList>
            <person name="Dahal R.H."/>
        </authorList>
    </citation>
    <scope>NUCLEOTIDE SEQUENCE [LARGE SCALE GENOMIC DNA]</scope>
    <source>
        <strain evidence="9 10">RP-2-7</strain>
    </source>
</reference>
<dbReference type="SUPFAM" id="SSF161098">
    <property type="entry name" value="MetI-like"/>
    <property type="match status" value="1"/>
</dbReference>